<dbReference type="GO" id="GO:0034605">
    <property type="term" value="P:cellular response to heat"/>
    <property type="evidence" value="ECO:0007669"/>
    <property type="project" value="TreeGrafter"/>
</dbReference>
<dbReference type="InterPro" id="IPR003959">
    <property type="entry name" value="ATPase_AAA_core"/>
</dbReference>
<name>A0A427AL45_ENSVE</name>
<dbReference type="InterPro" id="IPR003593">
    <property type="entry name" value="AAA+_ATPase"/>
</dbReference>
<feature type="domain" description="Clp ATPase C-terminal" evidence="8">
    <location>
        <begin position="508"/>
        <end position="597"/>
    </location>
</feature>
<dbReference type="InterPro" id="IPR028299">
    <property type="entry name" value="ClpA/B_CS2"/>
</dbReference>
<reference evidence="9 10" key="1">
    <citation type="journal article" date="2014" name="Agronomy (Basel)">
        <title>A Draft Genome Sequence for Ensete ventricosum, the Drought-Tolerant Tree Against Hunger.</title>
        <authorList>
            <person name="Harrison J."/>
            <person name="Moore K.A."/>
            <person name="Paszkiewicz K."/>
            <person name="Jones T."/>
            <person name="Grant M."/>
            <person name="Ambacheew D."/>
            <person name="Muzemil S."/>
            <person name="Studholme D.J."/>
        </authorList>
    </citation>
    <scope>NUCLEOTIDE SEQUENCE [LARGE SCALE GENOMIC DNA]</scope>
</reference>
<dbReference type="AlphaFoldDB" id="A0A427AL45"/>
<dbReference type="Pfam" id="PF10431">
    <property type="entry name" value="ClpB_D2-small"/>
    <property type="match status" value="1"/>
</dbReference>
<dbReference type="InterPro" id="IPR018368">
    <property type="entry name" value="ClpA/B_CS1"/>
</dbReference>
<dbReference type="InterPro" id="IPR001270">
    <property type="entry name" value="ClpA/B"/>
</dbReference>
<organism evidence="9 10">
    <name type="scientific">Ensete ventricosum</name>
    <name type="common">Abyssinian banana</name>
    <name type="synonym">Musa ensete</name>
    <dbReference type="NCBI Taxonomy" id="4639"/>
    <lineage>
        <taxon>Eukaryota</taxon>
        <taxon>Viridiplantae</taxon>
        <taxon>Streptophyta</taxon>
        <taxon>Embryophyta</taxon>
        <taxon>Tracheophyta</taxon>
        <taxon>Spermatophyta</taxon>
        <taxon>Magnoliopsida</taxon>
        <taxon>Liliopsida</taxon>
        <taxon>Zingiberales</taxon>
        <taxon>Musaceae</taxon>
        <taxon>Ensete</taxon>
    </lineage>
</organism>
<dbReference type="PANTHER" id="PTHR11638">
    <property type="entry name" value="ATP-DEPENDENT CLP PROTEASE"/>
    <property type="match status" value="1"/>
</dbReference>
<dbReference type="InterPro" id="IPR027417">
    <property type="entry name" value="P-loop_NTPase"/>
</dbReference>
<evidence type="ECO:0000256" key="4">
    <source>
        <dbReference type="ARBA" id="ARBA00022840"/>
    </source>
</evidence>
<dbReference type="Pfam" id="PF17871">
    <property type="entry name" value="AAA_lid_9"/>
    <property type="match status" value="1"/>
</dbReference>
<dbReference type="GO" id="GO:0016887">
    <property type="term" value="F:ATP hydrolysis activity"/>
    <property type="evidence" value="ECO:0007669"/>
    <property type="project" value="InterPro"/>
</dbReference>
<keyword evidence="5" id="KW-0143">Chaperone</keyword>
<sequence>MEHRPLIYWSFVVLYNTGATGGAMDAGNLLKPMLGRGELRCIGATTLNEYRKYIEKDPALERRFQQVYCGQPSVEDTISILRGLRERYELHHGVKISDSSLIAAAVLSDRYITARFLPDKAIDLIDEAAAKLKMEITSKPTELDEADRAVLKLEMEKLSLKNDTDKGSKERLSKLEADLTSLKQKQKELTEQWEQEKSLMTKIRSIKEEIDRVNLEMEAAEREYDLNRAAELKYGTLISLQRQLQEAEQKLAEFRQSGKSMLREEVTDLDIAEIVSKWTGIPISNLQQSERDKLVHLEEVLHKRVVGQDIAVRSVADAIRRSRAGLSDPNRPIASFMFMGPTGVGKTELAKALAGYLFNTENALVRIDMSEYMEKHAVSRLVGAPPGYVGYEEGGQLTEVVRRRPYAVVLFDEIEKAHHDVFNILLQLLDDGRITDSQGRTVSFTNTVVIMTSNIGSHFILDTLQNTHDTKDAVYELMKKQVLEMARQTFTKLSLFYGESIIWCNGLLSHELVTLLMQLGHLKDRLKQKNIYLQYTPAAVELLGNLGFDPNFGARPVKRVIQQMVENEIALSILRGDFEEDDSIIVDVDAADQSLKDHPPQKKLVIRKLENLPLSDVLAANN</sequence>
<protein>
    <recommendedName>
        <fullName evidence="11">Clp R domain-containing protein</fullName>
    </recommendedName>
</protein>
<keyword evidence="4" id="KW-0067">ATP-binding</keyword>
<dbReference type="EMBL" id="AMZH03002072">
    <property type="protein sequence ID" value="RRT76872.1"/>
    <property type="molecule type" value="Genomic_DNA"/>
</dbReference>
<dbReference type="Pfam" id="PF07724">
    <property type="entry name" value="AAA_2"/>
    <property type="match status" value="1"/>
</dbReference>
<comment type="similarity">
    <text evidence="1">Belongs to the ClpA/ClpB family.</text>
</comment>
<dbReference type="PROSITE" id="PS00871">
    <property type="entry name" value="CLPAB_2"/>
    <property type="match status" value="1"/>
</dbReference>
<dbReference type="InterPro" id="IPR041546">
    <property type="entry name" value="ClpA/ClpB_AAA_lid"/>
</dbReference>
<dbReference type="SMART" id="SM01086">
    <property type="entry name" value="ClpB_D2-small"/>
    <property type="match status" value="1"/>
</dbReference>
<dbReference type="SUPFAM" id="SSF52540">
    <property type="entry name" value="P-loop containing nucleoside triphosphate hydrolases"/>
    <property type="match status" value="2"/>
</dbReference>
<proteinExistence type="inferred from homology"/>
<dbReference type="Proteomes" id="UP000287651">
    <property type="component" value="Unassembled WGS sequence"/>
</dbReference>
<dbReference type="SMART" id="SM00382">
    <property type="entry name" value="AAA"/>
    <property type="match status" value="1"/>
</dbReference>
<keyword evidence="6" id="KW-0175">Coiled coil</keyword>
<evidence type="ECO:0000259" key="8">
    <source>
        <dbReference type="SMART" id="SM01086"/>
    </source>
</evidence>
<comment type="caution">
    <text evidence="9">The sequence shown here is derived from an EMBL/GenBank/DDBJ whole genome shotgun (WGS) entry which is preliminary data.</text>
</comment>
<dbReference type="PROSITE" id="PS00870">
    <property type="entry name" value="CLPAB_1"/>
    <property type="match status" value="1"/>
</dbReference>
<evidence type="ECO:0000313" key="9">
    <source>
        <dbReference type="EMBL" id="RRT76872.1"/>
    </source>
</evidence>
<evidence type="ECO:0000256" key="3">
    <source>
        <dbReference type="ARBA" id="ARBA00022741"/>
    </source>
</evidence>
<feature type="coiled-coil region" evidence="6">
    <location>
        <begin position="143"/>
        <end position="264"/>
    </location>
</feature>
<accession>A0A427AL45</accession>
<dbReference type="PRINTS" id="PR00300">
    <property type="entry name" value="CLPPROTEASEA"/>
</dbReference>
<evidence type="ECO:0000256" key="6">
    <source>
        <dbReference type="SAM" id="Coils"/>
    </source>
</evidence>
<dbReference type="Gene3D" id="1.10.8.60">
    <property type="match status" value="1"/>
</dbReference>
<dbReference type="InterPro" id="IPR019489">
    <property type="entry name" value="Clp_ATPase_C"/>
</dbReference>
<dbReference type="PANTHER" id="PTHR11638:SF86">
    <property type="entry name" value="CHAPERONE PROTEIN CLPB4, MITOCHONDRIAL"/>
    <property type="match status" value="1"/>
</dbReference>
<dbReference type="FunFam" id="3.40.50.300:FF:000120">
    <property type="entry name" value="ATP-dependent chaperone ClpB"/>
    <property type="match status" value="1"/>
</dbReference>
<dbReference type="GO" id="GO:0005737">
    <property type="term" value="C:cytoplasm"/>
    <property type="evidence" value="ECO:0007669"/>
    <property type="project" value="TreeGrafter"/>
</dbReference>
<evidence type="ECO:0000256" key="1">
    <source>
        <dbReference type="ARBA" id="ARBA00008675"/>
    </source>
</evidence>
<dbReference type="Gene3D" id="3.40.50.300">
    <property type="entry name" value="P-loop containing nucleotide triphosphate hydrolases"/>
    <property type="match status" value="3"/>
</dbReference>
<feature type="domain" description="AAA+ ATPase" evidence="7">
    <location>
        <begin position="332"/>
        <end position="474"/>
    </location>
</feature>
<gene>
    <name evidence="9" type="ORF">B296_00029527</name>
</gene>
<dbReference type="FunFam" id="3.40.50.300:FF:000025">
    <property type="entry name" value="ATP-dependent Clp protease subunit"/>
    <property type="match status" value="1"/>
</dbReference>
<dbReference type="GO" id="GO:0005524">
    <property type="term" value="F:ATP binding"/>
    <property type="evidence" value="ECO:0007669"/>
    <property type="project" value="UniProtKB-KW"/>
</dbReference>
<evidence type="ECO:0000259" key="7">
    <source>
        <dbReference type="SMART" id="SM00382"/>
    </source>
</evidence>
<keyword evidence="3" id="KW-0547">Nucleotide-binding</keyword>
<evidence type="ECO:0008006" key="11">
    <source>
        <dbReference type="Google" id="ProtNLM"/>
    </source>
</evidence>
<dbReference type="InterPro" id="IPR050130">
    <property type="entry name" value="ClpA_ClpB"/>
</dbReference>
<keyword evidence="2" id="KW-0677">Repeat</keyword>
<dbReference type="CDD" id="cd19499">
    <property type="entry name" value="RecA-like_ClpB_Hsp104-like"/>
    <property type="match status" value="1"/>
</dbReference>
<evidence type="ECO:0000256" key="5">
    <source>
        <dbReference type="ARBA" id="ARBA00023186"/>
    </source>
</evidence>
<evidence type="ECO:0000313" key="10">
    <source>
        <dbReference type="Proteomes" id="UP000287651"/>
    </source>
</evidence>
<evidence type="ECO:0000256" key="2">
    <source>
        <dbReference type="ARBA" id="ARBA00022737"/>
    </source>
</evidence>